<organism evidence="1 2">
    <name type="scientific">Aromatoleum diolicum</name>
    <dbReference type="NCBI Taxonomy" id="75796"/>
    <lineage>
        <taxon>Bacteria</taxon>
        <taxon>Pseudomonadati</taxon>
        <taxon>Pseudomonadota</taxon>
        <taxon>Betaproteobacteria</taxon>
        <taxon>Rhodocyclales</taxon>
        <taxon>Rhodocyclaceae</taxon>
        <taxon>Aromatoleum</taxon>
    </lineage>
</organism>
<dbReference type="Proteomes" id="UP000648984">
    <property type="component" value="Unassembled WGS sequence"/>
</dbReference>
<gene>
    <name evidence="1" type="ORF">GPA25_00990</name>
</gene>
<comment type="caution">
    <text evidence="1">The sequence shown here is derived from an EMBL/GenBank/DDBJ whole genome shotgun (WGS) entry which is preliminary data.</text>
</comment>
<keyword evidence="2" id="KW-1185">Reference proteome</keyword>
<dbReference type="SUPFAM" id="SSF46689">
    <property type="entry name" value="Homeodomain-like"/>
    <property type="match status" value="1"/>
</dbReference>
<evidence type="ECO:0000313" key="2">
    <source>
        <dbReference type="Proteomes" id="UP000648984"/>
    </source>
</evidence>
<sequence length="119" mass="13087">MEIAKPQRQKRQHSEEFRQAVVQACGEPGASVAGVALANGVNANLVRKWMAKRGVRPPGQSVRRGELQAAVSEFVPLHVAPASPPDIRIELCRGNTTVRIEWPVQAAGECGAWLREWLR</sequence>
<evidence type="ECO:0000313" key="1">
    <source>
        <dbReference type="EMBL" id="NMG73326.1"/>
    </source>
</evidence>
<name>A0ABX1Q4P4_9RHOO</name>
<reference evidence="1 2" key="1">
    <citation type="submission" date="2019-12" db="EMBL/GenBank/DDBJ databases">
        <title>Comparative genomics gives insights into the taxonomy of the Azoarcus-Aromatoleum group and reveals separate origins of nif in the plant-associated Azoarcus and non-plant-associated Aromatoleum sub-groups.</title>
        <authorList>
            <person name="Lafos M."/>
            <person name="Maluk M."/>
            <person name="Batista M."/>
            <person name="Junghare M."/>
            <person name="Carmona M."/>
            <person name="Faoro H."/>
            <person name="Cruz L.M."/>
            <person name="Battistoni F."/>
            <person name="De Souza E."/>
            <person name="Pedrosa F."/>
            <person name="Chen W.-M."/>
            <person name="Poole P.S."/>
            <person name="Dixon R.A."/>
            <person name="James E.K."/>
        </authorList>
    </citation>
    <scope>NUCLEOTIDE SEQUENCE [LARGE SCALE GENOMIC DNA]</scope>
    <source>
        <strain evidence="1 2">22Lin</strain>
    </source>
</reference>
<dbReference type="EMBL" id="WTVQ01000001">
    <property type="protein sequence ID" value="NMG73326.1"/>
    <property type="molecule type" value="Genomic_DNA"/>
</dbReference>
<proteinExistence type="predicted"/>
<accession>A0ABX1Q4P4</accession>
<dbReference type="InterPro" id="IPR002514">
    <property type="entry name" value="Transposase_8"/>
</dbReference>
<dbReference type="Pfam" id="PF01527">
    <property type="entry name" value="HTH_Tnp_1"/>
    <property type="match status" value="1"/>
</dbReference>
<protein>
    <submittedName>
        <fullName evidence="1">Transposase</fullName>
    </submittedName>
</protein>
<dbReference type="InterPro" id="IPR009057">
    <property type="entry name" value="Homeodomain-like_sf"/>
</dbReference>